<dbReference type="EMBL" id="QLTT01000005">
    <property type="protein sequence ID" value="RAS65045.1"/>
    <property type="molecule type" value="Genomic_DNA"/>
</dbReference>
<proteinExistence type="predicted"/>
<dbReference type="SUPFAM" id="SSF51338">
    <property type="entry name" value="Composite domain of metallo-dependent hydrolases"/>
    <property type="match status" value="1"/>
</dbReference>
<evidence type="ECO:0000313" key="3">
    <source>
        <dbReference type="Proteomes" id="UP000248714"/>
    </source>
</evidence>
<comment type="caution">
    <text evidence="2">The sequence shown here is derived from an EMBL/GenBank/DDBJ whole genome shotgun (WGS) entry which is preliminary data.</text>
</comment>
<dbReference type="InterPro" id="IPR032466">
    <property type="entry name" value="Metal_Hydrolase"/>
</dbReference>
<dbReference type="InterPro" id="IPR011059">
    <property type="entry name" value="Metal-dep_hydrolase_composite"/>
</dbReference>
<evidence type="ECO:0000313" key="2">
    <source>
        <dbReference type="EMBL" id="RAS65045.1"/>
    </source>
</evidence>
<dbReference type="Gene3D" id="3.20.20.140">
    <property type="entry name" value="Metal-dependent hydrolases"/>
    <property type="match status" value="1"/>
</dbReference>
<reference evidence="2 3" key="1">
    <citation type="submission" date="2018-06" db="EMBL/GenBank/DDBJ databases">
        <title>Genomic Encyclopedia of Type Strains, Phase IV (KMG-IV): sequencing the most valuable type-strain genomes for metagenomic binning, comparative biology and taxonomic classification.</title>
        <authorList>
            <person name="Goeker M."/>
        </authorList>
    </citation>
    <scope>NUCLEOTIDE SEQUENCE [LARGE SCALE GENOMIC DNA]</scope>
    <source>
        <strain evidence="2 3">DSM 45479</strain>
    </source>
</reference>
<dbReference type="InterPro" id="IPR051781">
    <property type="entry name" value="Metallo-dep_Hydrolase"/>
</dbReference>
<dbReference type="RefSeq" id="WP_112228607.1">
    <property type="nucleotide sequence ID" value="NZ_QLTT01000005.1"/>
</dbReference>
<dbReference type="Proteomes" id="UP000248714">
    <property type="component" value="Unassembled WGS sequence"/>
</dbReference>
<sequence>MLALRAGRAFDGEHSLAGPVTVLIENGTIKAVEQGHPDVPGAEVVDLGTATVLPGLIDTHVHLCADSENGALDRLPDFSPEHLDAVIEDSLGRHLRAGVTTVRDLGDRQWAVVEQRSKHRQRVLASGPPITCPRGHCWPMGGEAAGEDELRRAVRERAERKVDVVKIMASGGFATPGTAVGDCQFTEQELRVVVEEAHAHGLPVTAHAHSLTAAQRAVAAGVDGIEHLSCLTDRGMHVPDDLLDALAEADIAVCHTLGVTQEPPPFMKEAWDKIGMSYATKVSMAGLMYDHGVKTVAGTDGGIAAGKPHGAIAYSVVDLVKGGVPNRGALASATSQAAKVCGVTKGVLKPGWDADIIAVRGNPMRDITALHDVTTVIIGGQIVTTTLPADRRV</sequence>
<dbReference type="PANTHER" id="PTHR43135:SF3">
    <property type="entry name" value="ALPHA-D-RIBOSE 1-METHYLPHOSPHONATE 5-TRIPHOSPHATE DIPHOSPHATASE"/>
    <property type="match status" value="1"/>
</dbReference>
<dbReference type="SUPFAM" id="SSF51556">
    <property type="entry name" value="Metallo-dependent hydrolases"/>
    <property type="match status" value="1"/>
</dbReference>
<gene>
    <name evidence="2" type="ORF">C8D87_105540</name>
</gene>
<name>A0ABX9E6N3_9PSEU</name>
<dbReference type="InterPro" id="IPR006680">
    <property type="entry name" value="Amidohydro-rel"/>
</dbReference>
<dbReference type="Pfam" id="PF01979">
    <property type="entry name" value="Amidohydro_1"/>
    <property type="match status" value="1"/>
</dbReference>
<protein>
    <submittedName>
        <fullName evidence="2">Imidazolonepropionase-like amidohydrolase</fullName>
    </submittedName>
</protein>
<organism evidence="2 3">
    <name type="scientific">Lentzea atacamensis</name>
    <dbReference type="NCBI Taxonomy" id="531938"/>
    <lineage>
        <taxon>Bacteria</taxon>
        <taxon>Bacillati</taxon>
        <taxon>Actinomycetota</taxon>
        <taxon>Actinomycetes</taxon>
        <taxon>Pseudonocardiales</taxon>
        <taxon>Pseudonocardiaceae</taxon>
        <taxon>Lentzea</taxon>
    </lineage>
</organism>
<accession>A0ABX9E6N3</accession>
<feature type="domain" description="Amidohydrolase-related" evidence="1">
    <location>
        <begin position="51"/>
        <end position="383"/>
    </location>
</feature>
<evidence type="ECO:0000259" key="1">
    <source>
        <dbReference type="Pfam" id="PF01979"/>
    </source>
</evidence>
<dbReference type="PANTHER" id="PTHR43135">
    <property type="entry name" value="ALPHA-D-RIBOSE 1-METHYLPHOSPHONATE 5-TRIPHOSPHATE DIPHOSPHATASE"/>
    <property type="match status" value="1"/>
</dbReference>
<dbReference type="Gene3D" id="2.30.40.10">
    <property type="entry name" value="Urease, subunit C, domain 1"/>
    <property type="match status" value="1"/>
</dbReference>
<keyword evidence="3" id="KW-1185">Reference proteome</keyword>